<keyword evidence="9" id="KW-1185">Reference proteome</keyword>
<evidence type="ECO:0008006" key="10">
    <source>
        <dbReference type="Google" id="ProtNLM"/>
    </source>
</evidence>
<dbReference type="InterPro" id="IPR038336">
    <property type="entry name" value="NET_sf"/>
</dbReference>
<feature type="region of interest" description="Disordered" evidence="5">
    <location>
        <begin position="710"/>
        <end position="791"/>
    </location>
</feature>
<evidence type="ECO:0000256" key="3">
    <source>
        <dbReference type="ARBA" id="ARBA00023163"/>
    </source>
</evidence>
<feature type="compositionally biased region" description="Basic and acidic residues" evidence="5">
    <location>
        <begin position="727"/>
        <end position="747"/>
    </location>
</feature>
<dbReference type="SUPFAM" id="SSF47370">
    <property type="entry name" value="Bromodomain"/>
    <property type="match status" value="1"/>
</dbReference>
<dbReference type="PROSITE" id="PS50014">
    <property type="entry name" value="BROMODOMAIN_2"/>
    <property type="match status" value="1"/>
</dbReference>
<feature type="region of interest" description="Disordered" evidence="5">
    <location>
        <begin position="38"/>
        <end position="222"/>
    </location>
</feature>
<dbReference type="Gene3D" id="1.20.1270.220">
    <property type="match status" value="1"/>
</dbReference>
<dbReference type="Pfam" id="PF17035">
    <property type="entry name" value="BET"/>
    <property type="match status" value="1"/>
</dbReference>
<evidence type="ECO:0000256" key="5">
    <source>
        <dbReference type="SAM" id="MobiDB-lite"/>
    </source>
</evidence>
<feature type="compositionally biased region" description="Basic and acidic residues" evidence="5">
    <location>
        <begin position="113"/>
        <end position="122"/>
    </location>
</feature>
<evidence type="ECO:0000259" key="7">
    <source>
        <dbReference type="PROSITE" id="PS51525"/>
    </source>
</evidence>
<name>A0ABD2YMX1_9GENT</name>
<feature type="region of interest" description="Disordered" evidence="5">
    <location>
        <begin position="577"/>
        <end position="624"/>
    </location>
</feature>
<evidence type="ECO:0000256" key="1">
    <source>
        <dbReference type="ARBA" id="ARBA00023015"/>
    </source>
</evidence>
<gene>
    <name evidence="8" type="ORF">ACH5RR_028139</name>
</gene>
<evidence type="ECO:0000256" key="4">
    <source>
        <dbReference type="PROSITE-ProRule" id="PRU00035"/>
    </source>
</evidence>
<dbReference type="PROSITE" id="PS51525">
    <property type="entry name" value="NET"/>
    <property type="match status" value="1"/>
</dbReference>
<feature type="compositionally biased region" description="Low complexity" evidence="5">
    <location>
        <begin position="711"/>
        <end position="724"/>
    </location>
</feature>
<dbReference type="Proteomes" id="UP001630127">
    <property type="component" value="Unassembled WGS sequence"/>
</dbReference>
<keyword evidence="1" id="KW-0805">Transcription regulation</keyword>
<feature type="domain" description="Bromo" evidence="6">
    <location>
        <begin position="447"/>
        <end position="519"/>
    </location>
</feature>
<keyword evidence="3" id="KW-0804">Transcription</keyword>
<dbReference type="AlphaFoldDB" id="A0ABD2YMX1"/>
<dbReference type="InterPro" id="IPR001487">
    <property type="entry name" value="Bromodomain"/>
</dbReference>
<organism evidence="8 9">
    <name type="scientific">Cinchona calisaya</name>
    <dbReference type="NCBI Taxonomy" id="153742"/>
    <lineage>
        <taxon>Eukaryota</taxon>
        <taxon>Viridiplantae</taxon>
        <taxon>Streptophyta</taxon>
        <taxon>Embryophyta</taxon>
        <taxon>Tracheophyta</taxon>
        <taxon>Spermatophyta</taxon>
        <taxon>Magnoliopsida</taxon>
        <taxon>eudicotyledons</taxon>
        <taxon>Gunneridae</taxon>
        <taxon>Pentapetalae</taxon>
        <taxon>asterids</taxon>
        <taxon>lamiids</taxon>
        <taxon>Gentianales</taxon>
        <taxon>Rubiaceae</taxon>
        <taxon>Cinchonoideae</taxon>
        <taxon>Cinchoneae</taxon>
        <taxon>Cinchona</taxon>
    </lineage>
</organism>
<dbReference type="SMART" id="SM00297">
    <property type="entry name" value="BROMO"/>
    <property type="match status" value="1"/>
</dbReference>
<dbReference type="InterPro" id="IPR036427">
    <property type="entry name" value="Bromodomain-like_sf"/>
</dbReference>
<feature type="compositionally biased region" description="Basic and acidic residues" evidence="5">
    <location>
        <begin position="129"/>
        <end position="146"/>
    </location>
</feature>
<sequence>MDSGTSGANDYADLNARERLRWGDNRIVYTRKNFRKKAQLDSVNNDSATTSNAAVSRTEYVEPVKIGLGSKNEPLEETLAARNGNSLGEKQEQPRPEPSRSEGEPSSSGVVRLPEESRRGGEEGQTLSHGDEEDRQVLSNGGREETMSSSGYEASHQVEPTGGQEAVPNGGEEPPPRDDQEVLPELQPTGGQEQEVLPNTREEPPDGAQPGREVAVTVPSGDRPVNGVASAVSVNGLSKPVITRVQDRVRINMSGSRSKDEMGKLKTKLEIELDQVRSLVEKVEAKELQLTAYDTSNVNTNSRYGGRVGNFGGYYQPQLLRANSEVGTVGHQYSRPQLLRVNSEVGSAGYQETRSLSHLSVSLMENNHGVGEVVEKEKRTPKANQYYKNSEFLLGKDRLPPESNKKLKLTGKKHGGDSEYGYGFGFGFDKNRDKVFRSCSNLLQRLMKHKHGWVFNEPVDASKLNIPDYYIIIKHPMDFGTIKTRLSKNWYKSAREFAEDVRLVFRNAMTYNPKGQDVHTMAEELSMIFEERWTTIEKEYFPYRMYYDAGLPIPTQRKAPPAFAYVPPILAPVTIPHTPPMRTLDRSGSMTMPVDSRLKPSNSNIPHVRTPAPKKPKAKDPNKRDMTFDEKQKLSSNLQSLPSEKIDTILQIIKKRNSTVSQHHDEIEVDIDSVDAETLWELDRFVTNYKKSLSKNKRKAELALQRRAEAARAAPITTNPTPAAMEAQKEIRTAGEENSHPVVEVEKQGGNVSGGSSSSGSSSSGSGSSSSDSDSDSSSAYGSDAGHSPKT</sequence>
<keyword evidence="2 4" id="KW-0103">Bromodomain</keyword>
<dbReference type="EMBL" id="JBJUIK010000012">
    <property type="protein sequence ID" value="KAL3508738.1"/>
    <property type="molecule type" value="Genomic_DNA"/>
</dbReference>
<dbReference type="InterPro" id="IPR027353">
    <property type="entry name" value="NET_dom"/>
</dbReference>
<reference evidence="8 9" key="1">
    <citation type="submission" date="2024-11" db="EMBL/GenBank/DDBJ databases">
        <title>A near-complete genome assembly of Cinchona calisaya.</title>
        <authorList>
            <person name="Lian D.C."/>
            <person name="Zhao X.W."/>
            <person name="Wei L."/>
        </authorList>
    </citation>
    <scope>NUCLEOTIDE SEQUENCE [LARGE SCALE GENOMIC DNA]</scope>
    <source>
        <tissue evidence="8">Nenye</tissue>
    </source>
</reference>
<dbReference type="Pfam" id="PF00439">
    <property type="entry name" value="Bromodomain"/>
    <property type="match status" value="1"/>
</dbReference>
<evidence type="ECO:0000259" key="6">
    <source>
        <dbReference type="PROSITE" id="PS50014"/>
    </source>
</evidence>
<dbReference type="PANTHER" id="PTHR45926">
    <property type="entry name" value="OSJNBA0053K19.4 PROTEIN"/>
    <property type="match status" value="1"/>
</dbReference>
<accession>A0ABD2YMX1</accession>
<dbReference type="CDD" id="cd05506">
    <property type="entry name" value="Bromo_plant1"/>
    <property type="match status" value="1"/>
</dbReference>
<dbReference type="PROSITE" id="PS00633">
    <property type="entry name" value="BROMODOMAIN_1"/>
    <property type="match status" value="1"/>
</dbReference>
<evidence type="ECO:0000313" key="9">
    <source>
        <dbReference type="Proteomes" id="UP001630127"/>
    </source>
</evidence>
<feature type="compositionally biased region" description="Low complexity" evidence="5">
    <location>
        <begin position="754"/>
        <end position="791"/>
    </location>
</feature>
<evidence type="ECO:0000313" key="8">
    <source>
        <dbReference type="EMBL" id="KAL3508738.1"/>
    </source>
</evidence>
<feature type="compositionally biased region" description="Basic and acidic residues" evidence="5">
    <location>
        <begin position="89"/>
        <end position="103"/>
    </location>
</feature>
<evidence type="ECO:0000256" key="2">
    <source>
        <dbReference type="ARBA" id="ARBA00023117"/>
    </source>
</evidence>
<proteinExistence type="predicted"/>
<dbReference type="Gene3D" id="1.20.920.10">
    <property type="entry name" value="Bromodomain-like"/>
    <property type="match status" value="1"/>
</dbReference>
<feature type="compositionally biased region" description="Polar residues" evidence="5">
    <location>
        <begin position="41"/>
        <end position="55"/>
    </location>
</feature>
<protein>
    <recommendedName>
        <fullName evidence="10">Transcription factor GTE4-like</fullName>
    </recommendedName>
</protein>
<comment type="caution">
    <text evidence="8">The sequence shown here is derived from an EMBL/GenBank/DDBJ whole genome shotgun (WGS) entry which is preliminary data.</text>
</comment>
<dbReference type="InterPro" id="IPR037377">
    <property type="entry name" value="GTE_bromo"/>
</dbReference>
<dbReference type="PRINTS" id="PR00503">
    <property type="entry name" value="BROMODOMAIN"/>
</dbReference>
<feature type="domain" description="NET" evidence="7">
    <location>
        <begin position="616"/>
        <end position="697"/>
    </location>
</feature>
<dbReference type="InterPro" id="IPR018359">
    <property type="entry name" value="Bromodomain_CS"/>
</dbReference>